<evidence type="ECO:0000313" key="4">
    <source>
        <dbReference type="Proteomes" id="UP000578686"/>
    </source>
</evidence>
<dbReference type="Proteomes" id="UP000578686">
    <property type="component" value="Unassembled WGS sequence"/>
</dbReference>
<proteinExistence type="predicted"/>
<keyword evidence="2" id="KW-0472">Membrane</keyword>
<protein>
    <submittedName>
        <fullName evidence="3">Uncharacterized protein</fullName>
    </submittedName>
</protein>
<keyword evidence="2" id="KW-0812">Transmembrane</keyword>
<accession>A0A7X6D0K8</accession>
<evidence type="ECO:0000256" key="1">
    <source>
        <dbReference type="SAM" id="MobiDB-lite"/>
    </source>
</evidence>
<sequence length="144" mass="15621">MPSRPPHRRVRVTSPQTRIALSRRHRPVQQLLPLPDETMDDGALAAARETFARQRRLALRTFAGLAVLLLGLSGLLAALPVLDRVPVGTVPASWLLLMAASYPMLLVIAALHVRAAERVEDTAARHRPPPRPGAPPGPDDGPPR</sequence>
<keyword evidence="2" id="KW-1133">Transmembrane helix</keyword>
<feature type="region of interest" description="Disordered" evidence="1">
    <location>
        <begin position="120"/>
        <end position="144"/>
    </location>
</feature>
<comment type="caution">
    <text evidence="3">The sequence shown here is derived from an EMBL/GenBank/DDBJ whole genome shotgun (WGS) entry which is preliminary data.</text>
</comment>
<evidence type="ECO:0000313" key="3">
    <source>
        <dbReference type="EMBL" id="NJQ05890.1"/>
    </source>
</evidence>
<feature type="transmembrane region" description="Helical" evidence="2">
    <location>
        <begin position="57"/>
        <end position="82"/>
    </location>
</feature>
<feature type="compositionally biased region" description="Pro residues" evidence="1">
    <location>
        <begin position="130"/>
        <end position="144"/>
    </location>
</feature>
<reference evidence="3 4" key="1">
    <citation type="submission" date="2020-03" db="EMBL/GenBank/DDBJ databases">
        <title>Draft genome of Streptomyces sp. ventii, isolated from the Axial Seamount in the Pacific Ocean, and resequencing of the two type strains Streptomyces lonarensis strain NCL 716 and Streptomyces bohaiensis strain 11A07.</title>
        <authorList>
            <person name="Loughran R.M."/>
            <person name="Pfannmuller K.M."/>
            <person name="Wasson B.J."/>
            <person name="Deadmond M.C."/>
            <person name="Paddock B.E."/>
            <person name="Koyack M.J."/>
            <person name="Gallegos D.A."/>
            <person name="Mitchell E.A."/>
            <person name="Ushijima B."/>
            <person name="Saw J.H."/>
            <person name="Mcphail K.L."/>
            <person name="Videau P."/>
        </authorList>
    </citation>
    <scope>NUCLEOTIDE SEQUENCE [LARGE SCALE GENOMIC DNA]</scope>
    <source>
        <strain evidence="3 4">NCL716</strain>
    </source>
</reference>
<feature type="transmembrane region" description="Helical" evidence="2">
    <location>
        <begin position="94"/>
        <end position="113"/>
    </location>
</feature>
<organism evidence="3 4">
    <name type="scientific">Streptomyces lonarensis</name>
    <dbReference type="NCBI Taxonomy" id="700599"/>
    <lineage>
        <taxon>Bacteria</taxon>
        <taxon>Bacillati</taxon>
        <taxon>Actinomycetota</taxon>
        <taxon>Actinomycetes</taxon>
        <taxon>Kitasatosporales</taxon>
        <taxon>Streptomycetaceae</taxon>
        <taxon>Streptomyces</taxon>
    </lineage>
</organism>
<dbReference type="AlphaFoldDB" id="A0A7X6D0K8"/>
<gene>
    <name evidence="3" type="ORF">HCN56_09945</name>
</gene>
<keyword evidence="4" id="KW-1185">Reference proteome</keyword>
<dbReference type="EMBL" id="JAAVJD010000056">
    <property type="protein sequence ID" value="NJQ05890.1"/>
    <property type="molecule type" value="Genomic_DNA"/>
</dbReference>
<name>A0A7X6D0K8_9ACTN</name>
<evidence type="ECO:0000256" key="2">
    <source>
        <dbReference type="SAM" id="Phobius"/>
    </source>
</evidence>